<keyword evidence="3" id="KW-0808">Transferase</keyword>
<dbReference type="EC" id="2.7.11.1" evidence="1"/>
<keyword evidence="12" id="KW-1185">Reference proteome</keyword>
<feature type="transmembrane region" description="Helical" evidence="9">
    <location>
        <begin position="364"/>
        <end position="384"/>
    </location>
</feature>
<evidence type="ECO:0000256" key="3">
    <source>
        <dbReference type="ARBA" id="ARBA00022679"/>
    </source>
</evidence>
<evidence type="ECO:0000313" key="12">
    <source>
        <dbReference type="Proteomes" id="UP001595824"/>
    </source>
</evidence>
<evidence type="ECO:0000256" key="1">
    <source>
        <dbReference type="ARBA" id="ARBA00012513"/>
    </source>
</evidence>
<dbReference type="Gene3D" id="3.30.200.20">
    <property type="entry name" value="Phosphorylase Kinase, domain 1"/>
    <property type="match status" value="1"/>
</dbReference>
<dbReference type="PANTHER" id="PTHR43289">
    <property type="entry name" value="MITOGEN-ACTIVATED PROTEIN KINASE KINASE KINASE 20-RELATED"/>
    <property type="match status" value="1"/>
</dbReference>
<dbReference type="GO" id="GO:0016301">
    <property type="term" value="F:kinase activity"/>
    <property type="evidence" value="ECO:0007669"/>
    <property type="project" value="UniProtKB-KW"/>
</dbReference>
<keyword evidence="2" id="KW-0723">Serine/threonine-protein kinase</keyword>
<proteinExistence type="predicted"/>
<dbReference type="SMART" id="SM00220">
    <property type="entry name" value="S_TKc"/>
    <property type="match status" value="1"/>
</dbReference>
<dbReference type="InterPro" id="IPR017441">
    <property type="entry name" value="Protein_kinase_ATP_BS"/>
</dbReference>
<keyword evidence="9" id="KW-0812">Transmembrane</keyword>
<dbReference type="Proteomes" id="UP001595824">
    <property type="component" value="Unassembled WGS sequence"/>
</dbReference>
<keyword evidence="6 7" id="KW-0067">ATP-binding</keyword>
<evidence type="ECO:0000256" key="2">
    <source>
        <dbReference type="ARBA" id="ARBA00022527"/>
    </source>
</evidence>
<keyword evidence="4 7" id="KW-0547">Nucleotide-binding</keyword>
<evidence type="ECO:0000256" key="9">
    <source>
        <dbReference type="SAM" id="Phobius"/>
    </source>
</evidence>
<dbReference type="PROSITE" id="PS00108">
    <property type="entry name" value="PROTEIN_KINASE_ST"/>
    <property type="match status" value="1"/>
</dbReference>
<dbReference type="RefSeq" id="WP_381738982.1">
    <property type="nucleotide sequence ID" value="NZ_JBHSDP010000013.1"/>
</dbReference>
<dbReference type="PROSITE" id="PS00107">
    <property type="entry name" value="PROTEIN_KINASE_ATP"/>
    <property type="match status" value="1"/>
</dbReference>
<accession>A0ABV8TDV6</accession>
<feature type="domain" description="Protein kinase" evidence="10">
    <location>
        <begin position="15"/>
        <end position="275"/>
    </location>
</feature>
<feature type="region of interest" description="Disordered" evidence="8">
    <location>
        <begin position="277"/>
        <end position="321"/>
    </location>
</feature>
<evidence type="ECO:0000259" key="10">
    <source>
        <dbReference type="PROSITE" id="PS50011"/>
    </source>
</evidence>
<evidence type="ECO:0000256" key="7">
    <source>
        <dbReference type="PROSITE-ProRule" id="PRU10141"/>
    </source>
</evidence>
<evidence type="ECO:0000256" key="4">
    <source>
        <dbReference type="ARBA" id="ARBA00022741"/>
    </source>
</evidence>
<gene>
    <name evidence="11" type="ORF">ACFPC0_12795</name>
</gene>
<dbReference type="InterPro" id="IPR000719">
    <property type="entry name" value="Prot_kinase_dom"/>
</dbReference>
<evidence type="ECO:0000256" key="5">
    <source>
        <dbReference type="ARBA" id="ARBA00022777"/>
    </source>
</evidence>
<evidence type="ECO:0000256" key="6">
    <source>
        <dbReference type="ARBA" id="ARBA00022840"/>
    </source>
</evidence>
<keyword evidence="9" id="KW-1133">Transmembrane helix</keyword>
<dbReference type="Gene3D" id="1.10.510.10">
    <property type="entry name" value="Transferase(Phosphotransferase) domain 1"/>
    <property type="match status" value="1"/>
</dbReference>
<dbReference type="CDD" id="cd14014">
    <property type="entry name" value="STKc_PknB_like"/>
    <property type="match status" value="1"/>
</dbReference>
<dbReference type="SUPFAM" id="SSF56112">
    <property type="entry name" value="Protein kinase-like (PK-like)"/>
    <property type="match status" value="1"/>
</dbReference>
<dbReference type="InterPro" id="IPR011009">
    <property type="entry name" value="Kinase-like_dom_sf"/>
</dbReference>
<dbReference type="EMBL" id="JBHSDP010000013">
    <property type="protein sequence ID" value="MFC4328698.1"/>
    <property type="molecule type" value="Genomic_DNA"/>
</dbReference>
<dbReference type="PROSITE" id="PS50011">
    <property type="entry name" value="PROTEIN_KINASE_DOM"/>
    <property type="match status" value="1"/>
</dbReference>
<name>A0ABV8TDV6_9ACTN</name>
<evidence type="ECO:0000313" key="11">
    <source>
        <dbReference type="EMBL" id="MFC4328698.1"/>
    </source>
</evidence>
<keyword evidence="9" id="KW-0472">Membrane</keyword>
<dbReference type="PANTHER" id="PTHR43289:SF6">
    <property type="entry name" value="SERINE_THREONINE-PROTEIN KINASE NEKL-3"/>
    <property type="match status" value="1"/>
</dbReference>
<feature type="binding site" evidence="7">
    <location>
        <position position="44"/>
    </location>
    <ligand>
        <name>ATP</name>
        <dbReference type="ChEBI" id="CHEBI:30616"/>
    </ligand>
</feature>
<organism evidence="11 12">
    <name type="scientific">Streptomyces andamanensis</name>
    <dbReference type="NCBI Taxonomy" id="1565035"/>
    <lineage>
        <taxon>Bacteria</taxon>
        <taxon>Bacillati</taxon>
        <taxon>Actinomycetota</taxon>
        <taxon>Actinomycetes</taxon>
        <taxon>Kitasatosporales</taxon>
        <taxon>Streptomycetaceae</taxon>
        <taxon>Streptomyces</taxon>
    </lineage>
</organism>
<dbReference type="InterPro" id="IPR008271">
    <property type="entry name" value="Ser/Thr_kinase_AS"/>
</dbReference>
<protein>
    <recommendedName>
        <fullName evidence="1">non-specific serine/threonine protein kinase</fullName>
        <ecNumber evidence="1">2.7.11.1</ecNumber>
    </recommendedName>
</protein>
<evidence type="ECO:0000256" key="8">
    <source>
        <dbReference type="SAM" id="MobiDB-lite"/>
    </source>
</evidence>
<reference evidence="12" key="1">
    <citation type="journal article" date="2019" name="Int. J. Syst. Evol. Microbiol.">
        <title>The Global Catalogue of Microorganisms (GCM) 10K type strain sequencing project: providing services to taxonomists for standard genome sequencing and annotation.</title>
        <authorList>
            <consortium name="The Broad Institute Genomics Platform"/>
            <consortium name="The Broad Institute Genome Sequencing Center for Infectious Disease"/>
            <person name="Wu L."/>
            <person name="Ma J."/>
        </authorList>
    </citation>
    <scope>NUCLEOTIDE SEQUENCE [LARGE SCALE GENOMIC DNA]</scope>
    <source>
        <strain evidence="12">PCU 347</strain>
    </source>
</reference>
<dbReference type="Pfam" id="PF00069">
    <property type="entry name" value="Pkinase"/>
    <property type="match status" value="1"/>
</dbReference>
<keyword evidence="5 11" id="KW-0418">Kinase</keyword>
<feature type="transmembrane region" description="Helical" evidence="9">
    <location>
        <begin position="396"/>
        <end position="418"/>
    </location>
</feature>
<comment type="caution">
    <text evidence="11">The sequence shown here is derived from an EMBL/GenBank/DDBJ whole genome shotgun (WGS) entry which is preliminary data.</text>
</comment>
<sequence length="424" mass="45116">MAQSEELASVGAGRYKLIRAVGRGGMATVHQATDTALGRRVAVKVMDRVAAGEEFRTRFRQEARAMAALNHRNVIAIHDVGEEADPSGTPTPYLVMEFIDGRPLGEFVSGHGMPAHRALRITADILSALAASHDAGLIHRDIKPANIMISENDTVKVLDFGIAKAVDAVPVTRTGTVVGTAPYMSPEQAQGKKLDRRSDLYSTGVLLFELLSGRRPFDADSDAALLYHHVHTAPPLLAELGIAVPEPVQELLSSALSKDPEGRPATARQMRRLVLDALNSADTAPPRNAPRPRIPARPAYAPAQPPSPLASTTPMAPPSPAVPGSLKTGLVAAVPGYFAGTIGFSQIFSAGLTPTATVVCAYTLGYGPMYLTVLFGLAVGTYHARTAARRTRRHSSAVACLVVNGLWSAYHLGTWLFGFPLLYL</sequence>